<dbReference type="GO" id="GO:0051087">
    <property type="term" value="F:protein-folding chaperone binding"/>
    <property type="evidence" value="ECO:0007669"/>
    <property type="project" value="TreeGrafter"/>
</dbReference>
<dbReference type="Proteomes" id="UP001194468">
    <property type="component" value="Unassembled WGS sequence"/>
</dbReference>
<reference evidence="8" key="2">
    <citation type="journal article" date="2020" name="Nat. Commun.">
        <title>Large-scale genome sequencing of mycorrhizal fungi provides insights into the early evolution of symbiotic traits.</title>
        <authorList>
            <person name="Miyauchi S."/>
            <person name="Kiss E."/>
            <person name="Kuo A."/>
            <person name="Drula E."/>
            <person name="Kohler A."/>
            <person name="Sanchez-Garcia M."/>
            <person name="Morin E."/>
            <person name="Andreopoulos B."/>
            <person name="Barry K.W."/>
            <person name="Bonito G."/>
            <person name="Buee M."/>
            <person name="Carver A."/>
            <person name="Chen C."/>
            <person name="Cichocki N."/>
            <person name="Clum A."/>
            <person name="Culley D."/>
            <person name="Crous P.W."/>
            <person name="Fauchery L."/>
            <person name="Girlanda M."/>
            <person name="Hayes R.D."/>
            <person name="Keri Z."/>
            <person name="LaButti K."/>
            <person name="Lipzen A."/>
            <person name="Lombard V."/>
            <person name="Magnuson J."/>
            <person name="Maillard F."/>
            <person name="Murat C."/>
            <person name="Nolan M."/>
            <person name="Ohm R.A."/>
            <person name="Pangilinan J."/>
            <person name="Pereira M.F."/>
            <person name="Perotto S."/>
            <person name="Peter M."/>
            <person name="Pfister S."/>
            <person name="Riley R."/>
            <person name="Sitrit Y."/>
            <person name="Stielow J.B."/>
            <person name="Szollosi G."/>
            <person name="Zifcakova L."/>
            <person name="Stursova M."/>
            <person name="Spatafora J.W."/>
            <person name="Tedersoo L."/>
            <person name="Vaario L.M."/>
            <person name="Yamada A."/>
            <person name="Yan M."/>
            <person name="Wang P."/>
            <person name="Xu J."/>
            <person name="Bruns T."/>
            <person name="Baldrian P."/>
            <person name="Vilgalys R."/>
            <person name="Dunand C."/>
            <person name="Henrissat B."/>
            <person name="Grigoriev I.V."/>
            <person name="Hibbett D."/>
            <person name="Nagy L.G."/>
            <person name="Martin F.M."/>
        </authorList>
    </citation>
    <scope>NUCLEOTIDE SEQUENCE</scope>
    <source>
        <strain evidence="8">BED1</strain>
    </source>
</reference>
<dbReference type="InterPro" id="IPR036869">
    <property type="entry name" value="J_dom_sf"/>
</dbReference>
<dbReference type="Pfam" id="PF13432">
    <property type="entry name" value="TPR_16"/>
    <property type="match status" value="1"/>
</dbReference>
<feature type="signal peptide" evidence="6">
    <location>
        <begin position="1"/>
        <end position="18"/>
    </location>
</feature>
<dbReference type="CDD" id="cd06257">
    <property type="entry name" value="DnaJ"/>
    <property type="match status" value="1"/>
</dbReference>
<dbReference type="GO" id="GO:0005783">
    <property type="term" value="C:endoplasmic reticulum"/>
    <property type="evidence" value="ECO:0007669"/>
    <property type="project" value="UniProtKB-SubCell"/>
</dbReference>
<keyword evidence="3" id="KW-0256">Endoplasmic reticulum</keyword>
<feature type="domain" description="J" evidence="7">
    <location>
        <begin position="444"/>
        <end position="505"/>
    </location>
</feature>
<dbReference type="Pfam" id="PF13174">
    <property type="entry name" value="TPR_6"/>
    <property type="match status" value="1"/>
</dbReference>
<accession>A0AAD4BFL5</accession>
<keyword evidence="9" id="KW-1185">Reference proteome</keyword>
<keyword evidence="2 6" id="KW-0732">Signal</keyword>
<dbReference type="Pfam" id="PF00226">
    <property type="entry name" value="DnaJ"/>
    <property type="match status" value="1"/>
</dbReference>
<proteinExistence type="predicted"/>
<sequence>MRLTTLGGLLLLVSPVFGEASSSSGSIAHPGLQPLIARADAFLSAGHFSDAAKTYTEAISLSPGDYLLFYKRATAYFSLSRHPSALDDFSKVLELTSGEFDRAIMMMAKIYTKDGDFVQAKSTLDTYASKAPSSPAVDELMVDIQEAQTAAKKASNAKRAQLWTVCSEAATQALRVASHNTEIRRIRAECNLAGGDPQGAVVDLRLVRLSRLTQPSTASLMRIFRLAYFLLPPSQSTSSHTSHLAPLKQCLHLDPDSPSCKPAYRVAKALDKSFAKLDKHIQDNDWMGVVKHVAGPSKEFPGDGFASTFEEALQQHGSPELLASSSSVPIPDARLSSPRRAHILRSMCRAYTKLNLPKKGEVWCDALLAMSEESLKAASEMMSEGSAEVDGWIGKGEALLIREEWEDAVRAFERAAEGSGRSDRDVLGRLQKAQRLLKQSKQKDYYKVLGVARDADAKTIKKAFRKAAMTAHPDKGGTESKMATVNEAYEVLSNPELRQRFDNGDDPNDPNSQAGNPFGGFHPGGFGGSGGSGDPFSQFFQNGHGRGGGFSFKFGH</sequence>
<feature type="chain" id="PRO_5042221375" description="J domain-containing protein" evidence="6">
    <location>
        <begin position="19"/>
        <end position="556"/>
    </location>
</feature>
<dbReference type="GO" id="GO:0051787">
    <property type="term" value="F:misfolded protein binding"/>
    <property type="evidence" value="ECO:0007669"/>
    <property type="project" value="TreeGrafter"/>
</dbReference>
<name>A0AAD4BFL5_BOLED</name>
<dbReference type="InterPro" id="IPR019734">
    <property type="entry name" value="TPR_rpt"/>
</dbReference>
<gene>
    <name evidence="8" type="ORF">L210DRAFT_3457856</name>
</gene>
<dbReference type="PRINTS" id="PR00625">
    <property type="entry name" value="JDOMAIN"/>
</dbReference>
<protein>
    <recommendedName>
        <fullName evidence="7">J domain-containing protein</fullName>
    </recommendedName>
</protein>
<evidence type="ECO:0000256" key="1">
    <source>
        <dbReference type="ARBA" id="ARBA00004240"/>
    </source>
</evidence>
<feature type="repeat" description="TPR" evidence="4">
    <location>
        <begin position="32"/>
        <end position="65"/>
    </location>
</feature>
<dbReference type="SMART" id="SM00028">
    <property type="entry name" value="TPR"/>
    <property type="match status" value="3"/>
</dbReference>
<dbReference type="PROSITE" id="PS50076">
    <property type="entry name" value="DNAJ_2"/>
    <property type="match status" value="1"/>
</dbReference>
<dbReference type="InterPro" id="IPR011990">
    <property type="entry name" value="TPR-like_helical_dom_sf"/>
</dbReference>
<dbReference type="GO" id="GO:0034975">
    <property type="term" value="P:protein folding in endoplasmic reticulum"/>
    <property type="evidence" value="ECO:0007669"/>
    <property type="project" value="TreeGrafter"/>
</dbReference>
<dbReference type="PANTHER" id="PTHR44140">
    <property type="entry name" value="LD25575P"/>
    <property type="match status" value="1"/>
</dbReference>
<dbReference type="Gene3D" id="1.25.40.10">
    <property type="entry name" value="Tetratricopeptide repeat domain"/>
    <property type="match status" value="1"/>
</dbReference>
<evidence type="ECO:0000256" key="5">
    <source>
        <dbReference type="SAM" id="MobiDB-lite"/>
    </source>
</evidence>
<evidence type="ECO:0000256" key="6">
    <source>
        <dbReference type="SAM" id="SignalP"/>
    </source>
</evidence>
<evidence type="ECO:0000256" key="3">
    <source>
        <dbReference type="ARBA" id="ARBA00022824"/>
    </source>
</evidence>
<dbReference type="Gene3D" id="1.10.287.110">
    <property type="entry name" value="DnaJ domain"/>
    <property type="match status" value="1"/>
</dbReference>
<reference evidence="8" key="1">
    <citation type="submission" date="2019-10" db="EMBL/GenBank/DDBJ databases">
        <authorList>
            <consortium name="DOE Joint Genome Institute"/>
            <person name="Kuo A."/>
            <person name="Miyauchi S."/>
            <person name="Kiss E."/>
            <person name="Drula E."/>
            <person name="Kohler A."/>
            <person name="Sanchez-Garcia M."/>
            <person name="Andreopoulos B."/>
            <person name="Barry K.W."/>
            <person name="Bonito G."/>
            <person name="Buee M."/>
            <person name="Carver A."/>
            <person name="Chen C."/>
            <person name="Cichocki N."/>
            <person name="Clum A."/>
            <person name="Culley D."/>
            <person name="Crous P.W."/>
            <person name="Fauchery L."/>
            <person name="Girlanda M."/>
            <person name="Hayes R."/>
            <person name="Keri Z."/>
            <person name="LaButti K."/>
            <person name="Lipzen A."/>
            <person name="Lombard V."/>
            <person name="Magnuson J."/>
            <person name="Maillard F."/>
            <person name="Morin E."/>
            <person name="Murat C."/>
            <person name="Nolan M."/>
            <person name="Ohm R."/>
            <person name="Pangilinan J."/>
            <person name="Pereira M."/>
            <person name="Perotto S."/>
            <person name="Peter M."/>
            <person name="Riley R."/>
            <person name="Sitrit Y."/>
            <person name="Stielow B."/>
            <person name="Szollosi G."/>
            <person name="Zifcakova L."/>
            <person name="Stursova M."/>
            <person name="Spatafora J.W."/>
            <person name="Tedersoo L."/>
            <person name="Vaario L.-M."/>
            <person name="Yamada A."/>
            <person name="Yan M."/>
            <person name="Wang P."/>
            <person name="Xu J."/>
            <person name="Bruns T."/>
            <person name="Baldrian P."/>
            <person name="Vilgalys R."/>
            <person name="Henrissat B."/>
            <person name="Grigoriev I.V."/>
            <person name="Hibbett D."/>
            <person name="Nagy L.G."/>
            <person name="Martin F.M."/>
        </authorList>
    </citation>
    <scope>NUCLEOTIDE SEQUENCE</scope>
    <source>
        <strain evidence="8">BED1</strain>
    </source>
</reference>
<keyword evidence="4" id="KW-0802">TPR repeat</keyword>
<dbReference type="EMBL" id="WHUW01000080">
    <property type="protein sequence ID" value="KAF8427218.1"/>
    <property type="molecule type" value="Genomic_DNA"/>
</dbReference>
<evidence type="ECO:0000259" key="7">
    <source>
        <dbReference type="PROSITE" id="PS50076"/>
    </source>
</evidence>
<evidence type="ECO:0000256" key="2">
    <source>
        <dbReference type="ARBA" id="ARBA00022729"/>
    </source>
</evidence>
<comment type="subcellular location">
    <subcellularLocation>
        <location evidence="1">Endoplasmic reticulum</location>
    </subcellularLocation>
</comment>
<evidence type="ECO:0000256" key="4">
    <source>
        <dbReference type="PROSITE-ProRule" id="PRU00339"/>
    </source>
</evidence>
<dbReference type="InterPro" id="IPR001623">
    <property type="entry name" value="DnaJ_domain"/>
</dbReference>
<organism evidence="8 9">
    <name type="scientific">Boletus edulis BED1</name>
    <dbReference type="NCBI Taxonomy" id="1328754"/>
    <lineage>
        <taxon>Eukaryota</taxon>
        <taxon>Fungi</taxon>
        <taxon>Dikarya</taxon>
        <taxon>Basidiomycota</taxon>
        <taxon>Agaricomycotina</taxon>
        <taxon>Agaricomycetes</taxon>
        <taxon>Agaricomycetidae</taxon>
        <taxon>Boletales</taxon>
        <taxon>Boletineae</taxon>
        <taxon>Boletaceae</taxon>
        <taxon>Boletoideae</taxon>
        <taxon>Boletus</taxon>
    </lineage>
</organism>
<evidence type="ECO:0000313" key="8">
    <source>
        <dbReference type="EMBL" id="KAF8427218.1"/>
    </source>
</evidence>
<dbReference type="PROSITE" id="PS50005">
    <property type="entry name" value="TPR"/>
    <property type="match status" value="1"/>
</dbReference>
<dbReference type="InterPro" id="IPR051727">
    <property type="entry name" value="DnaJ_C3_Co-chaperones"/>
</dbReference>
<evidence type="ECO:0000313" key="9">
    <source>
        <dbReference type="Proteomes" id="UP001194468"/>
    </source>
</evidence>
<dbReference type="SUPFAM" id="SSF46565">
    <property type="entry name" value="Chaperone J-domain"/>
    <property type="match status" value="1"/>
</dbReference>
<comment type="caution">
    <text evidence="8">The sequence shown here is derived from an EMBL/GenBank/DDBJ whole genome shotgun (WGS) entry which is preliminary data.</text>
</comment>
<feature type="region of interest" description="Disordered" evidence="5">
    <location>
        <begin position="498"/>
        <end position="542"/>
    </location>
</feature>
<dbReference type="SMART" id="SM00271">
    <property type="entry name" value="DnaJ"/>
    <property type="match status" value="1"/>
</dbReference>
<dbReference type="PANTHER" id="PTHR44140:SF2">
    <property type="entry name" value="LD25575P"/>
    <property type="match status" value="1"/>
</dbReference>
<dbReference type="AlphaFoldDB" id="A0AAD4BFL5"/>
<dbReference type="SUPFAM" id="SSF48452">
    <property type="entry name" value="TPR-like"/>
    <property type="match status" value="2"/>
</dbReference>
<feature type="compositionally biased region" description="Gly residues" evidence="5">
    <location>
        <begin position="517"/>
        <end position="533"/>
    </location>
</feature>